<protein>
    <recommendedName>
        <fullName evidence="3">DUF2267 domain-containing protein</fullName>
    </recommendedName>
</protein>
<dbReference type="Proteomes" id="UP000041247">
    <property type="component" value="Unassembled WGS sequence"/>
</dbReference>
<evidence type="ECO:0000313" key="1">
    <source>
        <dbReference type="EMBL" id="CTP90420.1"/>
    </source>
</evidence>
<dbReference type="EMBL" id="CXOK01000082">
    <property type="protein sequence ID" value="CTP90420.1"/>
    <property type="molecule type" value="Genomic_DNA"/>
</dbReference>
<accession>A0A0K3A4F1</accession>
<sequence length="146" mass="16119">MTWPFAYQNASLEFERFMVDARDASDLATTNMAWNMVVGVLHTFRRRLTVQQGLRFADILPPVLRALFVEGWDSEAPILAFGPDEELLAEVRSVRAAHNFAPPNAVQAVAQALRRNVDNAELDRVLATLPAGAAAFWSVAPSVRVA</sequence>
<evidence type="ECO:0008006" key="3">
    <source>
        <dbReference type="Google" id="ProtNLM"/>
    </source>
</evidence>
<dbReference type="Pfam" id="PF10025">
    <property type="entry name" value="DUF2267"/>
    <property type="match status" value="1"/>
</dbReference>
<organism evidence="1 2">
    <name type="scientific">Xanthomonas graminis pv. poae</name>
    <dbReference type="NCBI Taxonomy" id="227946"/>
    <lineage>
        <taxon>Bacteria</taxon>
        <taxon>Pseudomonadati</taxon>
        <taxon>Pseudomonadota</taxon>
        <taxon>Gammaproteobacteria</taxon>
        <taxon>Lysobacterales</taxon>
        <taxon>Lysobacteraceae</taxon>
        <taxon>Xanthomonas</taxon>
        <taxon>Xanthomonas translucens group</taxon>
        <taxon>Xanthomonas graminis</taxon>
    </lineage>
</organism>
<evidence type="ECO:0000313" key="2">
    <source>
        <dbReference type="Proteomes" id="UP000041247"/>
    </source>
</evidence>
<dbReference type="Gene3D" id="1.10.490.110">
    <property type="entry name" value="Uncharacterized conserved protein DUF2267"/>
    <property type="match status" value="1"/>
</dbReference>
<dbReference type="InterPro" id="IPR038282">
    <property type="entry name" value="DUF2267_sf"/>
</dbReference>
<name>A0A0K3A4F1_9XANT</name>
<dbReference type="InterPro" id="IPR018727">
    <property type="entry name" value="DUF2267"/>
</dbReference>
<reference evidence="1 2" key="1">
    <citation type="submission" date="2015-07" db="EMBL/GenBank/DDBJ databases">
        <authorList>
            <person name="Noorani M."/>
        </authorList>
    </citation>
    <scope>NUCLEOTIDE SEQUENCE [LARGE SCALE GENOMIC DNA]</scope>
    <source>
        <strain evidence="1">LMG728</strain>
    </source>
</reference>
<proteinExistence type="predicted"/>
<gene>
    <name evidence="1" type="ORF">XTPLMG728_2564</name>
</gene>
<dbReference type="RefSeq" id="WP_053841384.1">
    <property type="nucleotide sequence ID" value="NZ_CP076250.1"/>
</dbReference>
<dbReference type="AlphaFoldDB" id="A0A0K3A4F1"/>